<evidence type="ECO:0000313" key="2">
    <source>
        <dbReference type="EMBL" id="OIQ82528.1"/>
    </source>
</evidence>
<sequence length="275" mass="30637">MLEPDKKEEESAADPPARPGRMVIIASRMRGAARAVGGFMPELGLLLFMLAMPLILVAYPAWRMADRLVDYSAARTVEAKLTDIKVRIVEIGQDQASLFEARKHYEIAFEFQGEQGRKYLSTDEMSWPAAGLKGKLENQYPVGDTYTLYFLPDRSVVMEEMVARDSFYRLSGLMVLVFMASALFFMLWKRLAHRMPSNMPRFPAATENSIMLGQLVTLAIAGLWAAAMSVSPLVIHSWLFLAVYWGAVAFISLSLRLLVFSDAADLPAEDGGKKA</sequence>
<name>A0A1J5QGE1_9ZZZZ</name>
<feature type="transmembrane region" description="Helical" evidence="1">
    <location>
        <begin position="233"/>
        <end position="253"/>
    </location>
</feature>
<keyword evidence="1" id="KW-1133">Transmembrane helix</keyword>
<dbReference type="AlphaFoldDB" id="A0A1J5QGE1"/>
<comment type="caution">
    <text evidence="2">The sequence shown here is derived from an EMBL/GenBank/DDBJ whole genome shotgun (WGS) entry which is preliminary data.</text>
</comment>
<keyword evidence="1" id="KW-0472">Membrane</keyword>
<dbReference type="EMBL" id="MLJW01000794">
    <property type="protein sequence ID" value="OIQ82528.1"/>
    <property type="molecule type" value="Genomic_DNA"/>
</dbReference>
<reference evidence="2" key="1">
    <citation type="submission" date="2016-10" db="EMBL/GenBank/DDBJ databases">
        <title>Sequence of Gallionella enrichment culture.</title>
        <authorList>
            <person name="Poehlein A."/>
            <person name="Muehling M."/>
            <person name="Daniel R."/>
        </authorList>
    </citation>
    <scope>NUCLEOTIDE SEQUENCE</scope>
</reference>
<keyword evidence="1" id="KW-0812">Transmembrane</keyword>
<feature type="transmembrane region" description="Helical" evidence="1">
    <location>
        <begin position="167"/>
        <end position="188"/>
    </location>
</feature>
<evidence type="ECO:0000256" key="1">
    <source>
        <dbReference type="SAM" id="Phobius"/>
    </source>
</evidence>
<protein>
    <recommendedName>
        <fullName evidence="3">DUF3592 domain-containing protein</fullName>
    </recommendedName>
</protein>
<feature type="transmembrane region" description="Helical" evidence="1">
    <location>
        <begin position="43"/>
        <end position="62"/>
    </location>
</feature>
<organism evidence="2">
    <name type="scientific">mine drainage metagenome</name>
    <dbReference type="NCBI Taxonomy" id="410659"/>
    <lineage>
        <taxon>unclassified sequences</taxon>
        <taxon>metagenomes</taxon>
        <taxon>ecological metagenomes</taxon>
    </lineage>
</organism>
<proteinExistence type="predicted"/>
<accession>A0A1J5QGE1</accession>
<evidence type="ECO:0008006" key="3">
    <source>
        <dbReference type="Google" id="ProtNLM"/>
    </source>
</evidence>
<gene>
    <name evidence="2" type="ORF">GALL_356790</name>
</gene>
<feature type="transmembrane region" description="Helical" evidence="1">
    <location>
        <begin position="209"/>
        <end position="227"/>
    </location>
</feature>